<evidence type="ECO:0000313" key="2">
    <source>
        <dbReference type="Proteomes" id="UP000541444"/>
    </source>
</evidence>
<dbReference type="Proteomes" id="UP000541444">
    <property type="component" value="Unassembled WGS sequence"/>
</dbReference>
<gene>
    <name evidence="1" type="ORF">GIB67_008560</name>
</gene>
<dbReference type="EMBL" id="JACGCM010001096">
    <property type="protein sequence ID" value="KAF6161799.1"/>
    <property type="molecule type" value="Genomic_DNA"/>
</dbReference>
<dbReference type="PANTHER" id="PTHR34574">
    <property type="entry name" value="CALCIUM-BINDING EF-HAND FAMILY PROTEIN-RELATED"/>
    <property type="match status" value="1"/>
</dbReference>
<proteinExistence type="predicted"/>
<accession>A0A7J7N3L9</accession>
<dbReference type="OrthoDB" id="2016045at2759"/>
<sequence>MCTKMPVSRLITFSLAEVSLIECILEKYHAEKDEELGQAQFAQLLHSVLQDIVEALNKKNVIVTQNVKIINGSMLRKLLANEKELNNMIEGIFNDLCKDKKGCPELLRRFLEKNRIKVGLPPSEANEAMVLLFDQVFADVGTADFADNFERDDLEVLVRDVLKKLEKLLEANPILHDLEN</sequence>
<name>A0A7J7N3L9_9MAGN</name>
<reference evidence="1 2" key="1">
    <citation type="journal article" date="2020" name="IScience">
        <title>Genome Sequencing of the Endangered Kingdonia uniflora (Circaeasteraceae, Ranunculales) Reveals Potential Mechanisms of Evolutionary Specialization.</title>
        <authorList>
            <person name="Sun Y."/>
            <person name="Deng T."/>
            <person name="Zhang A."/>
            <person name="Moore M.J."/>
            <person name="Landis J.B."/>
            <person name="Lin N."/>
            <person name="Zhang H."/>
            <person name="Zhang X."/>
            <person name="Huang J."/>
            <person name="Zhang X."/>
            <person name="Sun H."/>
            <person name="Wang H."/>
        </authorList>
    </citation>
    <scope>NUCLEOTIDE SEQUENCE [LARGE SCALE GENOMIC DNA]</scope>
    <source>
        <strain evidence="1">TB1705</strain>
        <tissue evidence="1">Leaf</tissue>
    </source>
</reference>
<dbReference type="PANTHER" id="PTHR34574:SF3">
    <property type="entry name" value="CALCIUM-BINDING EF HAND FAMILY PROTEIN"/>
    <property type="match status" value="1"/>
</dbReference>
<protein>
    <submittedName>
        <fullName evidence="1">Uncharacterized protein</fullName>
    </submittedName>
</protein>
<organism evidence="1 2">
    <name type="scientific">Kingdonia uniflora</name>
    <dbReference type="NCBI Taxonomy" id="39325"/>
    <lineage>
        <taxon>Eukaryota</taxon>
        <taxon>Viridiplantae</taxon>
        <taxon>Streptophyta</taxon>
        <taxon>Embryophyta</taxon>
        <taxon>Tracheophyta</taxon>
        <taxon>Spermatophyta</taxon>
        <taxon>Magnoliopsida</taxon>
        <taxon>Ranunculales</taxon>
        <taxon>Circaeasteraceae</taxon>
        <taxon>Kingdonia</taxon>
    </lineage>
</organism>
<keyword evidence="2" id="KW-1185">Reference proteome</keyword>
<evidence type="ECO:0000313" key="1">
    <source>
        <dbReference type="EMBL" id="KAF6161799.1"/>
    </source>
</evidence>
<comment type="caution">
    <text evidence="1">The sequence shown here is derived from an EMBL/GenBank/DDBJ whole genome shotgun (WGS) entry which is preliminary data.</text>
</comment>
<dbReference type="AlphaFoldDB" id="A0A7J7N3L9"/>